<dbReference type="PROSITE" id="PS51708">
    <property type="entry name" value="CHAD"/>
    <property type="match status" value="1"/>
</dbReference>
<evidence type="ECO:0000313" key="4">
    <source>
        <dbReference type="Proteomes" id="UP000221168"/>
    </source>
</evidence>
<evidence type="ECO:0000313" key="3">
    <source>
        <dbReference type="EMBL" id="PHP66962.1"/>
    </source>
</evidence>
<comment type="caution">
    <text evidence="3">The sequence shown here is derived from an EMBL/GenBank/DDBJ whole genome shotgun (WGS) entry which is preliminary data.</text>
</comment>
<sequence length="328" mass="35456">MQPEGRSMSMVDSRNGSEGLAPRQARPVDLKKSQPADAAAAAVLRECAGQIAANIPVVIASVEPEGPHQLRIGLRRLRSALSAFSAVLGGQEAKRLSAEARWLGQEVGLLRDLDVIRTGIVPAAMARNPLDARFEALAAAVGEAASAARERLSATLQGERVSTFLADLDAFVARLDGTGLDVPERPAGTPLSVADLAVTALDRRWKKSVRAAGRIGKLTLAERHVLRKELKKLRYCGEFLLPLFRRRKAKPFLKRLKQLQDVFGLLNDARMVAGRLDEVLAGGRAPDGARHAAGWIAGYAACEADVAWTHARALWKDLGKTRRFWTSG</sequence>
<reference evidence="3 4" key="1">
    <citation type="submission" date="2017-10" db="EMBL/GenBank/DDBJ databases">
        <title>Sedimentibacterium mangrovi gen. nov., sp. nov., a novel member of family Phyllobacteriacea isolated from mangrove sediment.</title>
        <authorList>
            <person name="Liao H."/>
            <person name="Tian Y."/>
        </authorList>
    </citation>
    <scope>NUCLEOTIDE SEQUENCE [LARGE SCALE GENOMIC DNA]</scope>
    <source>
        <strain evidence="3 4">X9-2-2</strain>
    </source>
</reference>
<proteinExistence type="predicted"/>
<dbReference type="SMART" id="SM00880">
    <property type="entry name" value="CHAD"/>
    <property type="match status" value="1"/>
</dbReference>
<dbReference type="EMBL" id="PDVP01000005">
    <property type="protein sequence ID" value="PHP66962.1"/>
    <property type="molecule type" value="Genomic_DNA"/>
</dbReference>
<feature type="domain" description="CHAD" evidence="2">
    <location>
        <begin position="33"/>
        <end position="320"/>
    </location>
</feature>
<accession>A0A2G1QN86</accession>
<name>A0A2G1QN86_9HYPH</name>
<feature type="region of interest" description="Disordered" evidence="1">
    <location>
        <begin position="1"/>
        <end position="32"/>
    </location>
</feature>
<dbReference type="Proteomes" id="UP000221168">
    <property type="component" value="Unassembled WGS sequence"/>
</dbReference>
<dbReference type="InterPro" id="IPR007899">
    <property type="entry name" value="CHAD_dom"/>
</dbReference>
<dbReference type="AlphaFoldDB" id="A0A2G1QN86"/>
<evidence type="ECO:0000259" key="2">
    <source>
        <dbReference type="PROSITE" id="PS51708"/>
    </source>
</evidence>
<dbReference type="InterPro" id="IPR038186">
    <property type="entry name" value="CHAD_dom_sf"/>
</dbReference>
<organism evidence="3 4">
    <name type="scientific">Zhengella mangrovi</name>
    <dbReference type="NCBI Taxonomy" id="1982044"/>
    <lineage>
        <taxon>Bacteria</taxon>
        <taxon>Pseudomonadati</taxon>
        <taxon>Pseudomonadota</taxon>
        <taxon>Alphaproteobacteria</taxon>
        <taxon>Hyphomicrobiales</taxon>
        <taxon>Notoacmeibacteraceae</taxon>
        <taxon>Zhengella</taxon>
    </lineage>
</organism>
<gene>
    <name evidence="3" type="ORF">CSC94_10405</name>
</gene>
<dbReference type="Gene3D" id="1.40.20.10">
    <property type="entry name" value="CHAD domain"/>
    <property type="match status" value="1"/>
</dbReference>
<dbReference type="PANTHER" id="PTHR39339">
    <property type="entry name" value="SLR1444 PROTEIN"/>
    <property type="match status" value="1"/>
</dbReference>
<dbReference type="Pfam" id="PF05235">
    <property type="entry name" value="CHAD"/>
    <property type="match status" value="1"/>
</dbReference>
<keyword evidence="4" id="KW-1185">Reference proteome</keyword>
<protein>
    <recommendedName>
        <fullName evidence="2">CHAD domain-containing protein</fullName>
    </recommendedName>
</protein>
<dbReference type="PANTHER" id="PTHR39339:SF1">
    <property type="entry name" value="CHAD DOMAIN-CONTAINING PROTEIN"/>
    <property type="match status" value="1"/>
</dbReference>
<evidence type="ECO:0000256" key="1">
    <source>
        <dbReference type="SAM" id="MobiDB-lite"/>
    </source>
</evidence>